<dbReference type="InterPro" id="IPR016181">
    <property type="entry name" value="Acyl_CoA_acyltransferase"/>
</dbReference>
<accession>A0ABT2FHG8</accession>
<gene>
    <name evidence="1" type="ORF">L9G74_04950</name>
</gene>
<reference evidence="2" key="1">
    <citation type="submission" date="2023-07" db="EMBL/GenBank/DDBJ databases">
        <title>Shewanella mangrovi sp. nov., an acetaldehyde- degrading bacterium isolated from mangrove sediment.</title>
        <authorList>
            <person name="Liu Y."/>
        </authorList>
    </citation>
    <scope>NUCLEOTIDE SEQUENCE [LARGE SCALE GENOMIC DNA]</scope>
    <source>
        <strain evidence="2">C32</strain>
    </source>
</reference>
<keyword evidence="2" id="KW-1185">Reference proteome</keyword>
<dbReference type="Proteomes" id="UP001201549">
    <property type="component" value="Unassembled WGS sequence"/>
</dbReference>
<proteinExistence type="predicted"/>
<evidence type="ECO:0008006" key="3">
    <source>
        <dbReference type="Google" id="ProtNLM"/>
    </source>
</evidence>
<dbReference type="SUPFAM" id="SSF55729">
    <property type="entry name" value="Acyl-CoA N-acyltransferases (Nat)"/>
    <property type="match status" value="1"/>
</dbReference>
<comment type="caution">
    <text evidence="1">The sequence shown here is derived from an EMBL/GenBank/DDBJ whole genome shotgun (WGS) entry which is preliminary data.</text>
</comment>
<sequence length="172" mass="19248">MQVRTAVLADLATIQRLEQQAVFDEFSATELQQGISGDFFSESQLKQLLQLQAIWLLEIDAKAQGYLIMAPFSFHQSAPLYRELTRRCVANDVLLDWRNLSVCGPVWLATAARGTGAFKLLYSAAKAQVAGKVMALVAEHNERSLKAHCQHANMQIVDFMTLAGRDFYLLQD</sequence>
<dbReference type="Gene3D" id="3.40.630.30">
    <property type="match status" value="1"/>
</dbReference>
<dbReference type="RefSeq" id="WP_238895190.1">
    <property type="nucleotide sequence ID" value="NZ_JAKOGG010000003.1"/>
</dbReference>
<evidence type="ECO:0000313" key="2">
    <source>
        <dbReference type="Proteomes" id="UP001201549"/>
    </source>
</evidence>
<name>A0ABT2FHG8_9GAMM</name>
<organism evidence="1 2">
    <name type="scientific">Shewanella electrica</name>
    <dbReference type="NCBI Taxonomy" id="515560"/>
    <lineage>
        <taxon>Bacteria</taxon>
        <taxon>Pseudomonadati</taxon>
        <taxon>Pseudomonadota</taxon>
        <taxon>Gammaproteobacteria</taxon>
        <taxon>Alteromonadales</taxon>
        <taxon>Shewanellaceae</taxon>
        <taxon>Shewanella</taxon>
    </lineage>
</organism>
<dbReference type="EMBL" id="JAKOGG010000003">
    <property type="protein sequence ID" value="MCS4555778.1"/>
    <property type="molecule type" value="Genomic_DNA"/>
</dbReference>
<evidence type="ECO:0000313" key="1">
    <source>
        <dbReference type="EMBL" id="MCS4555778.1"/>
    </source>
</evidence>
<protein>
    <recommendedName>
        <fullName evidence="3">N-acetyltransferase domain-containing protein</fullName>
    </recommendedName>
</protein>